<feature type="compositionally biased region" description="Low complexity" evidence="2">
    <location>
        <begin position="386"/>
        <end position="398"/>
    </location>
</feature>
<evidence type="ECO:0000256" key="2">
    <source>
        <dbReference type="SAM" id="MobiDB-lite"/>
    </source>
</evidence>
<feature type="coiled-coil region" evidence="1">
    <location>
        <begin position="60"/>
        <end position="87"/>
    </location>
</feature>
<feature type="compositionally biased region" description="Basic and acidic residues" evidence="2">
    <location>
        <begin position="452"/>
        <end position="471"/>
    </location>
</feature>
<feature type="region of interest" description="Disordered" evidence="2">
    <location>
        <begin position="1"/>
        <end position="34"/>
    </location>
</feature>
<dbReference type="OrthoDB" id="5982634at2759"/>
<keyword evidence="1" id="KW-0175">Coiled coil</keyword>
<protein>
    <submittedName>
        <fullName evidence="3">Uncharacterized protein</fullName>
    </submittedName>
</protein>
<sequence length="700" mass="74883">MEPGTATEYAYTTSTDTQAESNNSAKEPKAPEGTLLRQVQDAKESISVLKNQVSFANQCLSLLRNQMKHASDTLNILQDQVDLAQRTVSSLTEGSAAGLAIPQPQSTVATSGASRSRSSWGSPPAAASDEQRVFVHDSEGPKVYTLSKSSISLGNPVEIASDCTASHEHGQVPCVVHQVPVHCHCPACLSHATVHHVPQPFHSPCHASPGTSLAQVSPEMPPRQAVSVVVTEATNVQPSSKGVSSHEHNKDSSSDERSSVKKEAATTSPMAHQLLQVIDVLQTVDDDDDCTHRSSTASLSSMSHGVPVGYTMTRDPHSSPYEVKISRRSRKQNMSPLKVVSVSSESLTPDKTSPVKTMIREHPELMRVPAPVLASSLEPEFLVVPSSSFSYDSPPTSASDRRGKDEGTKACTEILLAERAVSSSSSREEASGSSSVTVSCAARSHTSVGKETFQEYKTEESCKRQLFDDKSQPSGNDSRGYVSLASISEEKNQRTEVRIDKNGFSSPLSPKRKFTGTSPLNSDIGMPFTTHSRTEPAAAEPVSLAAVVSHLEHAPDKSTVLSTACRVAASQAPPMTVISLPNNVESSTQKSTPTSKKPIILSRRSSRSSEQSIPQGLVVLVPTIEDAKRLIASTGGNSDGQTPVLVPQHMLNEIHSKNAVAEHERETQRQILGKRNRDMVSPPCAAAQAKRPAVDSVVID</sequence>
<gene>
    <name evidence="3" type="ORF">OS493_019742</name>
</gene>
<accession>A0A9X0CS84</accession>
<feature type="compositionally biased region" description="Basic and acidic residues" evidence="2">
    <location>
        <begin position="244"/>
        <end position="264"/>
    </location>
</feature>
<feature type="compositionally biased region" description="Low complexity" evidence="2">
    <location>
        <begin position="419"/>
        <end position="436"/>
    </location>
</feature>
<keyword evidence="4" id="KW-1185">Reference proteome</keyword>
<feature type="region of interest" description="Disordered" evidence="2">
    <location>
        <begin position="235"/>
        <end position="268"/>
    </location>
</feature>
<dbReference type="EMBL" id="MU826837">
    <property type="protein sequence ID" value="KAJ7372298.1"/>
    <property type="molecule type" value="Genomic_DNA"/>
</dbReference>
<reference evidence="3" key="1">
    <citation type="submission" date="2023-01" db="EMBL/GenBank/DDBJ databases">
        <title>Genome assembly of the deep-sea coral Lophelia pertusa.</title>
        <authorList>
            <person name="Herrera S."/>
            <person name="Cordes E."/>
        </authorList>
    </citation>
    <scope>NUCLEOTIDE SEQUENCE</scope>
    <source>
        <strain evidence="3">USNM1676648</strain>
        <tissue evidence="3">Polyp</tissue>
    </source>
</reference>
<evidence type="ECO:0000256" key="1">
    <source>
        <dbReference type="SAM" id="Coils"/>
    </source>
</evidence>
<feature type="region of interest" description="Disordered" evidence="2">
    <location>
        <begin position="386"/>
        <end position="407"/>
    </location>
</feature>
<feature type="region of interest" description="Disordered" evidence="2">
    <location>
        <begin position="419"/>
        <end position="537"/>
    </location>
</feature>
<feature type="region of interest" description="Disordered" evidence="2">
    <location>
        <begin position="289"/>
        <end position="354"/>
    </location>
</feature>
<feature type="region of interest" description="Disordered" evidence="2">
    <location>
        <begin position="95"/>
        <end position="130"/>
    </location>
</feature>
<evidence type="ECO:0000313" key="3">
    <source>
        <dbReference type="EMBL" id="KAJ7372298.1"/>
    </source>
</evidence>
<evidence type="ECO:0000313" key="4">
    <source>
        <dbReference type="Proteomes" id="UP001163046"/>
    </source>
</evidence>
<organism evidence="3 4">
    <name type="scientific">Desmophyllum pertusum</name>
    <dbReference type="NCBI Taxonomy" id="174260"/>
    <lineage>
        <taxon>Eukaryota</taxon>
        <taxon>Metazoa</taxon>
        <taxon>Cnidaria</taxon>
        <taxon>Anthozoa</taxon>
        <taxon>Hexacorallia</taxon>
        <taxon>Scleractinia</taxon>
        <taxon>Caryophylliina</taxon>
        <taxon>Caryophylliidae</taxon>
        <taxon>Desmophyllum</taxon>
    </lineage>
</organism>
<name>A0A9X0CS84_9CNID</name>
<proteinExistence type="predicted"/>
<feature type="compositionally biased region" description="Polar residues" evidence="2">
    <location>
        <begin position="341"/>
        <end position="354"/>
    </location>
</feature>
<dbReference type="AlphaFoldDB" id="A0A9X0CS84"/>
<feature type="compositionally biased region" description="Low complexity" evidence="2">
    <location>
        <begin position="106"/>
        <end position="128"/>
    </location>
</feature>
<feature type="compositionally biased region" description="Basic and acidic residues" evidence="2">
    <location>
        <begin position="488"/>
        <end position="501"/>
    </location>
</feature>
<feature type="region of interest" description="Disordered" evidence="2">
    <location>
        <begin position="579"/>
        <end position="613"/>
    </location>
</feature>
<feature type="compositionally biased region" description="Low complexity" evidence="2">
    <location>
        <begin position="586"/>
        <end position="598"/>
    </location>
</feature>
<dbReference type="Proteomes" id="UP001163046">
    <property type="component" value="Unassembled WGS sequence"/>
</dbReference>
<feature type="compositionally biased region" description="Polar residues" evidence="2">
    <location>
        <begin position="293"/>
        <end position="303"/>
    </location>
</feature>
<comment type="caution">
    <text evidence="3">The sequence shown here is derived from an EMBL/GenBank/DDBJ whole genome shotgun (WGS) entry which is preliminary data.</text>
</comment>
<feature type="compositionally biased region" description="Polar residues" evidence="2">
    <location>
        <begin position="10"/>
        <end position="25"/>
    </location>
</feature>